<evidence type="ECO:0000313" key="4">
    <source>
        <dbReference type="Proteomes" id="UP000430120"/>
    </source>
</evidence>
<dbReference type="Proteomes" id="UP000430120">
    <property type="component" value="Unassembled WGS sequence"/>
</dbReference>
<dbReference type="Gene3D" id="2.60.40.380">
    <property type="entry name" value="Purple acid phosphatase-like, N-terminal"/>
    <property type="match status" value="1"/>
</dbReference>
<dbReference type="Gene3D" id="3.60.21.70">
    <property type="entry name" value="PhoD-like phosphatase"/>
    <property type="match status" value="1"/>
</dbReference>
<protein>
    <recommendedName>
        <fullName evidence="5">Alkaline phosphatase</fullName>
    </recommendedName>
</protein>
<evidence type="ECO:0008006" key="5">
    <source>
        <dbReference type="Google" id="ProtNLM"/>
    </source>
</evidence>
<dbReference type="OrthoDB" id="327733at2"/>
<evidence type="ECO:0000259" key="1">
    <source>
        <dbReference type="Pfam" id="PF09423"/>
    </source>
</evidence>
<dbReference type="PANTHER" id="PTHR43606:SF7">
    <property type="entry name" value="PHOSPHATASE, PUTATIVE (AFU_ORTHOLOGUE AFUA_6G08710)-RELATED"/>
    <property type="match status" value="1"/>
</dbReference>
<dbReference type="Pfam" id="PF09423">
    <property type="entry name" value="PhoD"/>
    <property type="match status" value="1"/>
</dbReference>
<dbReference type="InterPro" id="IPR029052">
    <property type="entry name" value="Metallo-depent_PP-like"/>
</dbReference>
<feature type="domain" description="PhoD-like phosphatase metallophosphatase" evidence="1">
    <location>
        <begin position="149"/>
        <end position="509"/>
    </location>
</feature>
<sequence>MGRPSKLRPVPAGPNRREFFKRSGGAAALVASAAALPLGAEAGHQPFQHGVASGDPLSDRVMLWTRVTPQNPKEDIHGFYVVATDPALTQVVRSGKFSTSVDVDYTVHVDAKGLQPGTTYYYRFQFKQKFSAIGRTRTLPVGSVDRLRMAVVSCSNFAAGYFNAYRCIAQRSDLDLVIHLGDYIYEYGTGQYGTVRPCEPSNEAVSLSDYRTRHAQYKRDPDLQEMQRQHPLVAIWDDHETANNAWQGGAENHQPATEGDWATRVAGALQAYYEWMPVRRQDPSNPRRNNRQVSVGNLVDLFMLEERLNARSEQVSQSNAAANFSQTGSYLDPARSLLGSEEEQWLIQGLRSSGARWRVIGQGVMFAQLKVKGATNAEGGGVFLNDDQWDGYQPARDRIFAALGGTDGGAAVRNAVILTGDIHSAWAADLTPDPNNPDVASGGYNPRSGAGSVAVEFVATSVTSAGIPDPDGTLTQLAKSQNPHFKHVDLLHHGYMLLDVTPQRLSTEFWSLATVESPDTTQTLSAVWQVMDGAAHLSAGSPSTPVVNPPAPAP</sequence>
<dbReference type="SUPFAM" id="SSF56300">
    <property type="entry name" value="Metallo-dependent phosphatases"/>
    <property type="match status" value="1"/>
</dbReference>
<keyword evidence="4" id="KW-1185">Reference proteome</keyword>
<comment type="caution">
    <text evidence="3">The sequence shown here is derived from an EMBL/GenBank/DDBJ whole genome shotgun (WGS) entry which is preliminary data.</text>
</comment>
<accession>A0A643FA11</accession>
<feature type="domain" description="Phospholipase D N-terminal" evidence="2">
    <location>
        <begin position="49"/>
        <end position="138"/>
    </location>
</feature>
<proteinExistence type="predicted"/>
<name>A0A643FA11_IDEDE</name>
<organism evidence="3 4">
    <name type="scientific">Ideonella dechloratans</name>
    <dbReference type="NCBI Taxonomy" id="36863"/>
    <lineage>
        <taxon>Bacteria</taxon>
        <taxon>Pseudomonadati</taxon>
        <taxon>Pseudomonadota</taxon>
        <taxon>Betaproteobacteria</taxon>
        <taxon>Burkholderiales</taxon>
        <taxon>Sphaerotilaceae</taxon>
        <taxon>Ideonella</taxon>
    </lineage>
</organism>
<dbReference type="PROSITE" id="PS51318">
    <property type="entry name" value="TAT"/>
    <property type="match status" value="1"/>
</dbReference>
<reference evidence="3 4" key="1">
    <citation type="submission" date="2019-09" db="EMBL/GenBank/DDBJ databases">
        <title>Draft genome sequences of 48 bacterial type strains from the CCUG.</title>
        <authorList>
            <person name="Tunovic T."/>
            <person name="Pineiro-Iglesias B."/>
            <person name="Unosson C."/>
            <person name="Inganas E."/>
            <person name="Ohlen M."/>
            <person name="Cardew S."/>
            <person name="Jensie-Markopoulos S."/>
            <person name="Salva-Serra F."/>
            <person name="Jaen-Luchoro D."/>
            <person name="Karlsson R."/>
            <person name="Svensson-Stadler L."/>
            <person name="Chun J."/>
            <person name="Moore E."/>
        </authorList>
    </citation>
    <scope>NUCLEOTIDE SEQUENCE [LARGE SCALE GENOMIC DNA]</scope>
    <source>
        <strain evidence="3 4">CCUG 30977</strain>
    </source>
</reference>
<dbReference type="Pfam" id="PF16655">
    <property type="entry name" value="PhoD_N"/>
    <property type="match status" value="1"/>
</dbReference>
<evidence type="ECO:0000259" key="2">
    <source>
        <dbReference type="Pfam" id="PF16655"/>
    </source>
</evidence>
<dbReference type="InterPro" id="IPR052900">
    <property type="entry name" value="Phospholipid_Metab_Enz"/>
</dbReference>
<dbReference type="RefSeq" id="WP_151125905.1">
    <property type="nucleotide sequence ID" value="NZ_CP088081.1"/>
</dbReference>
<evidence type="ECO:0000313" key="3">
    <source>
        <dbReference type="EMBL" id="KAB0573855.1"/>
    </source>
</evidence>
<dbReference type="CDD" id="cd07389">
    <property type="entry name" value="MPP_PhoD"/>
    <property type="match status" value="1"/>
</dbReference>
<dbReference type="EMBL" id="VZPB01000087">
    <property type="protein sequence ID" value="KAB0573855.1"/>
    <property type="molecule type" value="Genomic_DNA"/>
</dbReference>
<dbReference type="InterPro" id="IPR032093">
    <property type="entry name" value="PhoD_N"/>
</dbReference>
<dbReference type="PANTHER" id="PTHR43606">
    <property type="entry name" value="PHOSPHATASE, PUTATIVE (AFU_ORTHOLOGUE AFUA_6G08710)-RELATED"/>
    <property type="match status" value="1"/>
</dbReference>
<dbReference type="AlphaFoldDB" id="A0A643FA11"/>
<dbReference type="InterPro" id="IPR006311">
    <property type="entry name" value="TAT_signal"/>
</dbReference>
<dbReference type="InterPro" id="IPR018946">
    <property type="entry name" value="PhoD-like_MPP"/>
</dbReference>
<dbReference type="InterPro" id="IPR038607">
    <property type="entry name" value="PhoD-like_sf"/>
</dbReference>
<gene>
    <name evidence="3" type="ORF">F7Q92_20395</name>
</gene>